<evidence type="ECO:0000256" key="1">
    <source>
        <dbReference type="SAM" id="MobiDB-lite"/>
    </source>
</evidence>
<accession>A7HZS9</accession>
<dbReference type="STRING" id="360107.CHAB381_0162"/>
<evidence type="ECO:0000313" key="2">
    <source>
        <dbReference type="EMBL" id="ABS51561.1"/>
    </source>
</evidence>
<dbReference type="RefSeq" id="WP_012108051.1">
    <property type="nucleotide sequence ID" value="NC_009714.1"/>
</dbReference>
<reference evidence="3" key="1">
    <citation type="submission" date="2007-07" db="EMBL/GenBank/DDBJ databases">
        <title>Complete genome sequence of Campylobacter hominis ATCC BAA-381, a commensal isolated from the human gastrointestinal tract.</title>
        <authorList>
            <person name="Fouts D.E."/>
            <person name="Mongodin E.F."/>
            <person name="Puiu D."/>
            <person name="Sebastian Y."/>
            <person name="Miller W.G."/>
            <person name="Mandrell R.E."/>
            <person name="Nelson K.E."/>
        </authorList>
    </citation>
    <scope>NUCLEOTIDE SEQUENCE [LARGE SCALE GENOMIC DNA]</scope>
    <source>
        <strain evidence="3">ATCC BAA-381 / LMG 19568 / NCTC 13146 / CH001A</strain>
    </source>
</reference>
<dbReference type="EMBL" id="CP000776">
    <property type="protein sequence ID" value="ABS51561.1"/>
    <property type="molecule type" value="Genomic_DNA"/>
</dbReference>
<protein>
    <submittedName>
        <fullName evidence="2">Uncharacterized protein</fullName>
    </submittedName>
</protein>
<feature type="region of interest" description="Disordered" evidence="1">
    <location>
        <begin position="252"/>
        <end position="271"/>
    </location>
</feature>
<evidence type="ECO:0000313" key="3">
    <source>
        <dbReference type="Proteomes" id="UP000002407"/>
    </source>
</evidence>
<feature type="compositionally biased region" description="Basic and acidic residues" evidence="1">
    <location>
        <begin position="213"/>
        <end position="223"/>
    </location>
</feature>
<dbReference type="HOGENOM" id="CLU_1025575_0_0_7"/>
<keyword evidence="3" id="KW-1185">Reference proteome</keyword>
<organism evidence="2 3">
    <name type="scientific">Campylobacter hominis (strain ATCC BAA-381 / DSM 21671 / CCUG 45161 / LMG 19568 / NCTC 13146 / CH001A)</name>
    <dbReference type="NCBI Taxonomy" id="360107"/>
    <lineage>
        <taxon>Bacteria</taxon>
        <taxon>Pseudomonadati</taxon>
        <taxon>Campylobacterota</taxon>
        <taxon>Epsilonproteobacteria</taxon>
        <taxon>Campylobacterales</taxon>
        <taxon>Campylobacteraceae</taxon>
        <taxon>Campylobacter</taxon>
    </lineage>
</organism>
<feature type="region of interest" description="Disordered" evidence="1">
    <location>
        <begin position="202"/>
        <end position="239"/>
    </location>
</feature>
<dbReference type="KEGG" id="cha:CHAB381_0162"/>
<dbReference type="AlphaFoldDB" id="A7HZS9"/>
<dbReference type="Proteomes" id="UP000002407">
    <property type="component" value="Chromosome"/>
</dbReference>
<name>A7HZS9_CAMHC</name>
<feature type="compositionally biased region" description="Basic and acidic residues" evidence="1">
    <location>
        <begin position="252"/>
        <end position="262"/>
    </location>
</feature>
<sequence length="271" mass="31019">MENENIKNDEYISTNKENIKENEEKPNFSIKITPDKNFSPEFKKFFKKTGIFDKIHSGDSAIAVMQMVNELDQIVKEENFNKNKFPKETLNFEIQTPSGNKLDFNAPMGRNLFQDGNLEKLINIGTEKITNNVLNENDKRDWKKIFEKDQNKKYKIKVNTQSIEKAIDGGIDELAKAGKGLGDDNLEAFLVAFTNSYGLDRKFNFPNENNNKNNDKEQNKENENPINKQNNAITEKELSNIEKLSKEAVSKITKTKEKEKGISKPTSLGIS</sequence>
<dbReference type="eggNOG" id="ENOG5031JQD">
    <property type="taxonomic scope" value="Bacteria"/>
</dbReference>
<gene>
    <name evidence="2" type="ordered locus">CHAB381_0162</name>
</gene>
<proteinExistence type="predicted"/>